<organism evidence="2 3">
    <name type="scientific">Rhizobium etli bv. mimosae str. IE4771</name>
    <dbReference type="NCBI Taxonomy" id="1432050"/>
    <lineage>
        <taxon>Bacteria</taxon>
        <taxon>Pseudomonadati</taxon>
        <taxon>Pseudomonadota</taxon>
        <taxon>Alphaproteobacteria</taxon>
        <taxon>Hyphomicrobiales</taxon>
        <taxon>Rhizobiaceae</taxon>
        <taxon>Rhizobium/Agrobacterium group</taxon>
        <taxon>Rhizobium</taxon>
    </lineage>
</organism>
<evidence type="ECO:0008006" key="4">
    <source>
        <dbReference type="Google" id="ProtNLM"/>
    </source>
</evidence>
<dbReference type="KEGG" id="rei:IE4771_PD00655"/>
<evidence type="ECO:0000313" key="2">
    <source>
        <dbReference type="EMBL" id="AIC31209.1"/>
    </source>
</evidence>
<evidence type="ECO:0000256" key="1">
    <source>
        <dbReference type="SAM" id="MobiDB-lite"/>
    </source>
</evidence>
<dbReference type="Proteomes" id="UP000027180">
    <property type="component" value="Plasmid pRetIE4771d"/>
</dbReference>
<dbReference type="RefSeq" id="WP_010058678.1">
    <property type="nucleotide sequence ID" value="NZ_CP006990.1"/>
</dbReference>
<protein>
    <recommendedName>
        <fullName evidence="4">Nutrient deprivation-induced protein</fullName>
    </recommendedName>
</protein>
<dbReference type="HOGENOM" id="CLU_108819_0_0_5"/>
<feature type="region of interest" description="Disordered" evidence="1">
    <location>
        <begin position="146"/>
        <end position="178"/>
    </location>
</feature>
<gene>
    <name evidence="2" type="ORF">IE4771_PD00655</name>
</gene>
<sequence length="178" mass="18873">MTDVFSAPEGERSRPADASPTTELKDKISDDISATKEMVKEASDAGLDKAKEVVSEQVHFAAHQLSGIATALEKVGAELESSDQRHVGRYARELGRSVASAARRVEDKDLGEMAILAEDFGRRQPIAFLGIAALAGLTASRFLTASAKRSDKAQNDKARTTAPSAPAFVSGSKDNQNG</sequence>
<reference evidence="2 3" key="1">
    <citation type="submission" date="2013-12" db="EMBL/GenBank/DDBJ databases">
        <title>Complete genome sequence of Rhizobium etli bv. mimosae IE4771.</title>
        <authorList>
            <person name="Bustos P."/>
            <person name="Santamaria R.I."/>
            <person name="Lozano L."/>
            <person name="Ormeno-Orrillo E."/>
            <person name="Rogel M.A."/>
            <person name="Romero D."/>
            <person name="Cevallos M.A."/>
            <person name="Martinez-Romero E."/>
            <person name="Gonzalez V."/>
        </authorList>
    </citation>
    <scope>NUCLEOTIDE SEQUENCE [LARGE SCALE GENOMIC DNA]</scope>
    <source>
        <strain evidence="2 3">IE4771</strain>
        <plasmid evidence="3">Plasmid pRetIE4771d</plasmid>
    </source>
</reference>
<dbReference type="OrthoDB" id="7889162at2"/>
<name>A0A060IC38_RHIET</name>
<evidence type="ECO:0000313" key="3">
    <source>
        <dbReference type="Proteomes" id="UP000027180"/>
    </source>
</evidence>
<dbReference type="EMBL" id="CP006990">
    <property type="protein sequence ID" value="AIC31209.1"/>
    <property type="molecule type" value="Genomic_DNA"/>
</dbReference>
<accession>A0A060IC38</accession>
<keyword evidence="2" id="KW-0614">Plasmid</keyword>
<geneLocation type="plasmid" evidence="2 3">
    <name>pRetIE4771d</name>
</geneLocation>
<proteinExistence type="predicted"/>
<feature type="compositionally biased region" description="Basic and acidic residues" evidence="1">
    <location>
        <begin position="148"/>
        <end position="159"/>
    </location>
</feature>
<feature type="region of interest" description="Disordered" evidence="1">
    <location>
        <begin position="1"/>
        <end position="30"/>
    </location>
</feature>
<dbReference type="AlphaFoldDB" id="A0A060IC38"/>